<feature type="transmembrane region" description="Helical" evidence="8">
    <location>
        <begin position="170"/>
        <end position="192"/>
    </location>
</feature>
<feature type="transmembrane region" description="Helical" evidence="8">
    <location>
        <begin position="204"/>
        <end position="222"/>
    </location>
</feature>
<dbReference type="GO" id="GO:0140359">
    <property type="term" value="F:ABC-type transporter activity"/>
    <property type="evidence" value="ECO:0007669"/>
    <property type="project" value="InterPro"/>
</dbReference>
<comment type="similarity">
    <text evidence="2">Belongs to the ABC-2 integral membrane protein family.</text>
</comment>
<evidence type="ECO:0000256" key="3">
    <source>
        <dbReference type="ARBA" id="ARBA00022448"/>
    </source>
</evidence>
<feature type="domain" description="ABC-2 type transporter transmembrane" evidence="9">
    <location>
        <begin position="44"/>
        <end position="243"/>
    </location>
</feature>
<keyword evidence="3" id="KW-0813">Transport</keyword>
<keyword evidence="7 8" id="KW-0472">Membrane</keyword>
<evidence type="ECO:0000256" key="1">
    <source>
        <dbReference type="ARBA" id="ARBA00004429"/>
    </source>
</evidence>
<evidence type="ECO:0000313" key="11">
    <source>
        <dbReference type="Proteomes" id="UP000218702"/>
    </source>
</evidence>
<feature type="transmembrane region" description="Helical" evidence="8">
    <location>
        <begin position="144"/>
        <end position="164"/>
    </location>
</feature>
<evidence type="ECO:0000256" key="4">
    <source>
        <dbReference type="ARBA" id="ARBA00022475"/>
    </source>
</evidence>
<feature type="transmembrane region" description="Helical" evidence="8">
    <location>
        <begin position="59"/>
        <end position="79"/>
    </location>
</feature>
<dbReference type="GO" id="GO:0005886">
    <property type="term" value="C:plasma membrane"/>
    <property type="evidence" value="ECO:0007669"/>
    <property type="project" value="UniProtKB-SubCell"/>
</dbReference>
<dbReference type="Proteomes" id="UP000218702">
    <property type="component" value="Chromosome"/>
</dbReference>
<feature type="transmembrane region" description="Helical" evidence="8">
    <location>
        <begin position="99"/>
        <end position="123"/>
    </location>
</feature>
<feature type="transmembrane region" description="Helical" evidence="8">
    <location>
        <begin position="259"/>
        <end position="279"/>
    </location>
</feature>
<evidence type="ECO:0000313" key="10">
    <source>
        <dbReference type="EMBL" id="BAZ87876.1"/>
    </source>
</evidence>
<evidence type="ECO:0000256" key="2">
    <source>
        <dbReference type="ARBA" id="ARBA00007783"/>
    </source>
</evidence>
<keyword evidence="5 8" id="KW-0812">Transmembrane</keyword>
<dbReference type="PANTHER" id="PTHR30413:SF8">
    <property type="entry name" value="TRANSPORT PERMEASE PROTEIN"/>
    <property type="match status" value="1"/>
</dbReference>
<comment type="subcellular location">
    <subcellularLocation>
        <location evidence="1">Cell inner membrane</location>
        <topology evidence="1">Multi-pass membrane protein</topology>
    </subcellularLocation>
</comment>
<dbReference type="GO" id="GO:0015920">
    <property type="term" value="P:lipopolysaccharide transport"/>
    <property type="evidence" value="ECO:0007669"/>
    <property type="project" value="TreeGrafter"/>
</dbReference>
<dbReference type="Pfam" id="PF01061">
    <property type="entry name" value="ABC2_membrane"/>
    <property type="match status" value="1"/>
</dbReference>
<accession>A0A1Z4V8I6</accession>
<reference evidence="10 11" key="1">
    <citation type="submission" date="2017-06" db="EMBL/GenBank/DDBJ databases">
        <title>Genome sequencing of cyanobaciteial culture collection at National Institute for Environmental Studies (NIES).</title>
        <authorList>
            <person name="Hirose Y."/>
            <person name="Shimura Y."/>
            <person name="Fujisawa T."/>
            <person name="Nakamura Y."/>
            <person name="Kawachi M."/>
        </authorList>
    </citation>
    <scope>NUCLEOTIDE SEQUENCE [LARGE SCALE GENOMIC DNA]</scope>
    <source>
        <strain evidence="10 11">NIES-806</strain>
    </source>
</reference>
<dbReference type="InterPro" id="IPR013525">
    <property type="entry name" value="ABC2_TM"/>
</dbReference>
<dbReference type="EMBL" id="AP018316">
    <property type="protein sequence ID" value="BAZ87876.1"/>
    <property type="molecule type" value="Genomic_DNA"/>
</dbReference>
<keyword evidence="11" id="KW-1185">Reference proteome</keyword>
<proteinExistence type="inferred from homology"/>
<gene>
    <name evidence="10" type="ORF">NIES806_41080</name>
</gene>
<evidence type="ECO:0000256" key="5">
    <source>
        <dbReference type="ARBA" id="ARBA00022692"/>
    </source>
</evidence>
<evidence type="ECO:0000256" key="7">
    <source>
        <dbReference type="ARBA" id="ARBA00023136"/>
    </source>
</evidence>
<name>A0A1Z4V8I6_9CYAN</name>
<dbReference type="KEGG" id="dcm:NIES806_41080"/>
<keyword evidence="4" id="KW-1003">Cell membrane</keyword>
<organism evidence="10 11">
    <name type="scientific">Dolichospermum compactum NIES-806</name>
    <dbReference type="NCBI Taxonomy" id="1973481"/>
    <lineage>
        <taxon>Bacteria</taxon>
        <taxon>Bacillati</taxon>
        <taxon>Cyanobacteriota</taxon>
        <taxon>Cyanophyceae</taxon>
        <taxon>Nostocales</taxon>
        <taxon>Aphanizomenonaceae</taxon>
        <taxon>Dolichospermum</taxon>
        <taxon>Dolichospermum compactum</taxon>
    </lineage>
</organism>
<dbReference type="PANTHER" id="PTHR30413">
    <property type="entry name" value="INNER MEMBRANE TRANSPORT PERMEASE"/>
    <property type="match status" value="1"/>
</dbReference>
<sequence length="290" mass="32288">MGKLSRYNQIPLRVVYTPESRIRHPLILFKEMWRDLLASRELAWRLLVRDISAQYRQSLLGVLWAFFPPIITALGLVVAKNAGAVNIGITDIPYPAYVMFSMSLWQTFVEALSGPLAAVGGARSMLAKINFPKEAIILAKLGEVFFNFGIKLILIFGLFLWFHIPVTWSVFLAPVALIHLIILGTAIGLLLAPLGTLYGDVGRVIPLIVTPWMLLTPVIFPVPKQGWFSVVVSWNPVTPLLVTARDLAISGVVSNPTGFWLVSGLSFVLLFVAWILYRLSMPFIVERMSS</sequence>
<evidence type="ECO:0000256" key="6">
    <source>
        <dbReference type="ARBA" id="ARBA00022989"/>
    </source>
</evidence>
<evidence type="ECO:0000259" key="9">
    <source>
        <dbReference type="Pfam" id="PF01061"/>
    </source>
</evidence>
<keyword evidence="6 8" id="KW-1133">Transmembrane helix</keyword>
<dbReference type="AlphaFoldDB" id="A0A1Z4V8I6"/>
<evidence type="ECO:0000256" key="8">
    <source>
        <dbReference type="SAM" id="Phobius"/>
    </source>
</evidence>
<protein>
    <submittedName>
        <fullName evidence="10">Putative polysaccharide ABC transporter permease protein</fullName>
    </submittedName>
</protein>